<keyword evidence="4" id="KW-1185">Reference proteome</keyword>
<feature type="coiled-coil region" evidence="1">
    <location>
        <begin position="475"/>
        <end position="543"/>
    </location>
</feature>
<dbReference type="Proteomes" id="UP000267821">
    <property type="component" value="Unassembled WGS sequence"/>
</dbReference>
<gene>
    <name evidence="3" type="ORF">L211DRAFT_893680</name>
</gene>
<feature type="compositionally biased region" description="Polar residues" evidence="2">
    <location>
        <begin position="815"/>
        <end position="826"/>
    </location>
</feature>
<feature type="compositionally biased region" description="Basic and acidic residues" evidence="2">
    <location>
        <begin position="827"/>
        <end position="853"/>
    </location>
</feature>
<evidence type="ECO:0000313" key="4">
    <source>
        <dbReference type="Proteomes" id="UP000267821"/>
    </source>
</evidence>
<dbReference type="AlphaFoldDB" id="A0A3N4LBW8"/>
<feature type="region of interest" description="Disordered" evidence="2">
    <location>
        <begin position="183"/>
        <end position="285"/>
    </location>
</feature>
<feature type="compositionally biased region" description="Basic and acidic residues" evidence="2">
    <location>
        <begin position="183"/>
        <end position="202"/>
    </location>
</feature>
<protein>
    <submittedName>
        <fullName evidence="3">Uncharacterized protein</fullName>
    </submittedName>
</protein>
<feature type="compositionally biased region" description="Gly residues" evidence="2">
    <location>
        <begin position="887"/>
        <end position="898"/>
    </location>
</feature>
<keyword evidence="1" id="KW-0175">Coiled coil</keyword>
<evidence type="ECO:0000256" key="2">
    <source>
        <dbReference type="SAM" id="MobiDB-lite"/>
    </source>
</evidence>
<evidence type="ECO:0000313" key="3">
    <source>
        <dbReference type="EMBL" id="RPB20186.1"/>
    </source>
</evidence>
<dbReference type="EMBL" id="ML121575">
    <property type="protein sequence ID" value="RPB20186.1"/>
    <property type="molecule type" value="Genomic_DNA"/>
</dbReference>
<accession>A0A3N4LBW8</accession>
<reference evidence="3 4" key="1">
    <citation type="journal article" date="2018" name="Nat. Ecol. Evol.">
        <title>Pezizomycetes genomes reveal the molecular basis of ectomycorrhizal truffle lifestyle.</title>
        <authorList>
            <person name="Murat C."/>
            <person name="Payen T."/>
            <person name="Noel B."/>
            <person name="Kuo A."/>
            <person name="Morin E."/>
            <person name="Chen J."/>
            <person name="Kohler A."/>
            <person name="Krizsan K."/>
            <person name="Balestrini R."/>
            <person name="Da Silva C."/>
            <person name="Montanini B."/>
            <person name="Hainaut M."/>
            <person name="Levati E."/>
            <person name="Barry K.W."/>
            <person name="Belfiori B."/>
            <person name="Cichocki N."/>
            <person name="Clum A."/>
            <person name="Dockter R.B."/>
            <person name="Fauchery L."/>
            <person name="Guy J."/>
            <person name="Iotti M."/>
            <person name="Le Tacon F."/>
            <person name="Lindquist E.A."/>
            <person name="Lipzen A."/>
            <person name="Malagnac F."/>
            <person name="Mello A."/>
            <person name="Molinier V."/>
            <person name="Miyauchi S."/>
            <person name="Poulain J."/>
            <person name="Riccioni C."/>
            <person name="Rubini A."/>
            <person name="Sitrit Y."/>
            <person name="Splivallo R."/>
            <person name="Traeger S."/>
            <person name="Wang M."/>
            <person name="Zifcakova L."/>
            <person name="Wipf D."/>
            <person name="Zambonelli A."/>
            <person name="Paolocci F."/>
            <person name="Nowrousian M."/>
            <person name="Ottonello S."/>
            <person name="Baldrian P."/>
            <person name="Spatafora J.W."/>
            <person name="Henrissat B."/>
            <person name="Nagy L.G."/>
            <person name="Aury J.M."/>
            <person name="Wincker P."/>
            <person name="Grigoriev I.V."/>
            <person name="Bonfante P."/>
            <person name="Martin F.M."/>
        </authorList>
    </citation>
    <scope>NUCLEOTIDE SEQUENCE [LARGE SCALE GENOMIC DNA]</scope>
    <source>
        <strain evidence="3 4">ATCC MYA-4762</strain>
    </source>
</reference>
<name>A0A3N4LBW8_9PEZI</name>
<feature type="compositionally biased region" description="Basic and acidic residues" evidence="2">
    <location>
        <begin position="231"/>
        <end position="243"/>
    </location>
</feature>
<proteinExistence type="predicted"/>
<organism evidence="3 4">
    <name type="scientific">Terfezia boudieri ATCC MYA-4762</name>
    <dbReference type="NCBI Taxonomy" id="1051890"/>
    <lineage>
        <taxon>Eukaryota</taxon>
        <taxon>Fungi</taxon>
        <taxon>Dikarya</taxon>
        <taxon>Ascomycota</taxon>
        <taxon>Pezizomycotina</taxon>
        <taxon>Pezizomycetes</taxon>
        <taxon>Pezizales</taxon>
        <taxon>Pezizaceae</taxon>
        <taxon>Terfezia</taxon>
    </lineage>
</organism>
<evidence type="ECO:0000256" key="1">
    <source>
        <dbReference type="SAM" id="Coils"/>
    </source>
</evidence>
<feature type="region of interest" description="Disordered" evidence="2">
    <location>
        <begin position="814"/>
        <end position="898"/>
    </location>
</feature>
<sequence length="898" mass="102337">MAREKKEVLPVYGPVLDWGRKSKLVLEDRQDGRVVKRRQYVLEEAKGWESSSKFESLKGKEILDGAIQRTKTVAGEEGATNLEEVMLWATKMDRDSQGEGVDEVEVLNVDSEEAMERMLAIASLAVAIQEVQEIEGRLRFETIEEEAEGEVVERIRAWADVNNDAQITSTEWILRTPKKSIEARKEREKRWSQELARPREVQQAEGSAEPIFPMMIEKKLEESRWTGPKNEGGKVKREEHLELEAVGQKQATERQGEANEEGDSDEESEEDKDLRDEEGDTGMKDLGVGVVRAPLLDRTMEEEVMIILRNEETLVDARNVKGRKLRETLRFVRAAEANIVSAGRMIELEGGQGKGWEAALGDIRLIEEEQDKDRGYINLANARDIYLRVLGDRERMANKKLTERVEELGDGMAKVLTHLGLADFNTEKRMRRRIEKDRKNNKEKKRIAAEVKFLKPNKAREVEEAKARKVALDEIKGKEETAKQAGELVKRTREEAEEKMAELVRQKEKGVSPEVFEAIEEKIARMRETLVRAEKQAKEAGEVVGRDGFCLQEARTHRRVEVTVVHGGTITEEMERALPATVMRVATALSSKLSTLGRRPWDIDARVGHTVSKREIEWRMNKVPNDVRDQEAVEWLMEQVLPIMKNAQRGWQSRPQSVRVVVRYLIGSNKLKAEEVEAGLKRENNKTKWGNRDWVRLVYNDWEVEVASAAEAERLVREGMFWKGKKVPVYTEEGFIKVVPSRGAKPLEKSGVKITAPVRGESQYRTGQSTRRTVTKDTICFRCQEKGHMAMTYCKEWRPRNLGPYQGMKRKEVISTRSGGNKTQKIQPEKETLEREQLKQPGKETSMRPRITELMDEPGDQGLSLSWDEIVDRAQKLGGREGAPRGADGGGGKSSNAW</sequence>
<dbReference type="InParanoid" id="A0A3N4LBW8"/>
<dbReference type="OrthoDB" id="10662653at2759"/>
<feature type="compositionally biased region" description="Acidic residues" evidence="2">
    <location>
        <begin position="258"/>
        <end position="280"/>
    </location>
</feature>
<feature type="compositionally biased region" description="Basic and acidic residues" evidence="2">
    <location>
        <begin position="870"/>
        <end position="883"/>
    </location>
</feature>